<dbReference type="PANTHER" id="PTHR43758">
    <property type="entry name" value="7,8-DIHYDRO-8-OXOGUANINE TRIPHOSPHATASE"/>
    <property type="match status" value="1"/>
</dbReference>
<comment type="function">
    <text evidence="21">Oxidized purine nucleoside triphosphate hydrolase which is a prominent sanitizer of the oxidized nucleotide pool. Catalyzes the hydrolysis of 2-oxo-dATP (2-hydroxy-dATP) into 2-oxo-dAMP. Also has a significant hydrolase activity toward 2-oxo-ATP, 8-oxo-dGTP and 8-oxo-dATP. Through the hydrolysis of oxidized purine nucleoside triphosphates, prevents their incorporation into DNA and the subsequent transversions A:T to C:G and G:C to T:A. Also catalyzes the hydrolysis of methylated purine nucleoside triphosphate preventing their integration into DNA. Through this antimutagenic activity protects cells from oxidative stress.</text>
</comment>
<evidence type="ECO:0000256" key="3">
    <source>
        <dbReference type="ARBA" id="ARBA00011245"/>
    </source>
</evidence>
<comment type="catalytic activity">
    <reaction evidence="10">
        <text>2-oxo-ATP + H2O = 2-oxo-AMP + diphosphate + H(+)</text>
        <dbReference type="Rhea" id="RHEA:67392"/>
        <dbReference type="ChEBI" id="CHEBI:15377"/>
        <dbReference type="ChEBI" id="CHEBI:15378"/>
        <dbReference type="ChEBI" id="CHEBI:33019"/>
        <dbReference type="ChEBI" id="CHEBI:71395"/>
        <dbReference type="ChEBI" id="CHEBI:172878"/>
    </reaction>
    <physiologicalReaction direction="left-to-right" evidence="10">
        <dbReference type="Rhea" id="RHEA:67393"/>
    </physiologicalReaction>
</comment>
<evidence type="ECO:0000256" key="18">
    <source>
        <dbReference type="ARBA" id="ARBA00048002"/>
    </source>
</evidence>
<comment type="caution">
    <text evidence="24">The sequence shown here is derived from an EMBL/GenBank/DDBJ whole genome shotgun (WGS) entry which is preliminary data.</text>
</comment>
<keyword evidence="6" id="KW-0460">Magnesium</keyword>
<reference evidence="25" key="1">
    <citation type="journal article" date="2019" name="Int. J. Syst. Evol. Microbiol.">
        <title>The Global Catalogue of Microorganisms (GCM) 10K type strain sequencing project: providing services to taxonomists for standard genome sequencing and annotation.</title>
        <authorList>
            <consortium name="The Broad Institute Genomics Platform"/>
            <consortium name="The Broad Institute Genome Sequencing Center for Infectious Disease"/>
            <person name="Wu L."/>
            <person name="Ma J."/>
        </authorList>
    </citation>
    <scope>NUCLEOTIDE SEQUENCE [LARGE SCALE GENOMIC DNA]</scope>
    <source>
        <strain evidence="25">TISTR 1511</strain>
    </source>
</reference>
<evidence type="ECO:0000256" key="20">
    <source>
        <dbReference type="ARBA" id="ARBA00049032"/>
    </source>
</evidence>
<keyword evidence="5" id="KW-0378">Hydrolase</keyword>
<proteinExistence type="inferred from homology"/>
<comment type="catalytic activity">
    <reaction evidence="18">
        <text>N(6)-methyl-ATP + H2O = N(6)-methyl-AMP + diphosphate + H(+)</text>
        <dbReference type="Rhea" id="RHEA:67608"/>
        <dbReference type="ChEBI" id="CHEBI:15377"/>
        <dbReference type="ChEBI" id="CHEBI:15378"/>
        <dbReference type="ChEBI" id="CHEBI:33019"/>
        <dbReference type="ChEBI" id="CHEBI:144842"/>
        <dbReference type="ChEBI" id="CHEBI:172873"/>
    </reaction>
    <physiologicalReaction direction="left-to-right" evidence="18">
        <dbReference type="Rhea" id="RHEA:67609"/>
    </physiologicalReaction>
</comment>
<dbReference type="Pfam" id="PF00293">
    <property type="entry name" value="NUDIX"/>
    <property type="match status" value="1"/>
</dbReference>
<comment type="catalytic activity">
    <reaction evidence="8">
        <text>2-oxo-dATP + H2O = 2-oxo-dAMP + diphosphate + H(+)</text>
        <dbReference type="Rhea" id="RHEA:31583"/>
        <dbReference type="ChEBI" id="CHEBI:15377"/>
        <dbReference type="ChEBI" id="CHEBI:15378"/>
        <dbReference type="ChEBI" id="CHEBI:33019"/>
        <dbReference type="ChEBI" id="CHEBI:63212"/>
        <dbReference type="ChEBI" id="CHEBI:77897"/>
        <dbReference type="EC" id="3.6.1.56"/>
    </reaction>
    <physiologicalReaction direction="left-to-right" evidence="8">
        <dbReference type="Rhea" id="RHEA:31584"/>
    </physiologicalReaction>
</comment>
<comment type="similarity">
    <text evidence="2">Belongs to the Nudix hydrolase family.</text>
</comment>
<sequence>MALKQVCVTYLLRDGAEGTEVLLGRKKYGLGAGKLVGLGGKLHAGEHPRMAAVREIEEESGVFVAPGELRHAGLLTYLFPTRIEWSQESWVYLCRDWVGEPEESVELIPEWFLVDELPLSQMWSDAQYWLPGALQGSFVRKSFIFGGDLETAVASDDPDVGLPPMPPAGSLDSPS</sequence>
<keyword evidence="4" id="KW-0479">Metal-binding</keyword>
<evidence type="ECO:0000256" key="4">
    <source>
        <dbReference type="ARBA" id="ARBA00022723"/>
    </source>
</evidence>
<protein>
    <recommendedName>
        <fullName evidence="12">Oxidized purine nucleoside triphosphate hydrolase</fullName>
        <ecNumber evidence="11">3.6.1.56</ecNumber>
    </recommendedName>
    <alternativeName>
        <fullName evidence="16">2-hydroxy-dATP diphosphatase</fullName>
    </alternativeName>
    <alternativeName>
        <fullName evidence="15">7,8-dihydro-8-oxoguanine triphosphatase</fullName>
    </alternativeName>
    <alternativeName>
        <fullName evidence="14">8-oxo-dGTPase</fullName>
    </alternativeName>
    <alternativeName>
        <fullName evidence="17">Methylated purine nucleoside triphosphate hydrolase</fullName>
    </alternativeName>
    <alternativeName>
        <fullName evidence="13">Nucleoside diphosphate-linked moiety X motif 1</fullName>
    </alternativeName>
</protein>
<evidence type="ECO:0000256" key="10">
    <source>
        <dbReference type="ARBA" id="ARBA00024596"/>
    </source>
</evidence>
<comment type="cofactor">
    <cofactor evidence="1">
        <name>Mg(2+)</name>
        <dbReference type="ChEBI" id="CHEBI:18420"/>
    </cofactor>
</comment>
<dbReference type="PROSITE" id="PS51462">
    <property type="entry name" value="NUDIX"/>
    <property type="match status" value="1"/>
</dbReference>
<dbReference type="PRINTS" id="PR01403">
    <property type="entry name" value="8OXTPHPHTASE"/>
</dbReference>
<comment type="catalytic activity">
    <reaction evidence="20">
        <text>N(6)-methyl-dATP + H2O = N(6)-methyl-dAMP + diphosphate + H(+)</text>
        <dbReference type="Rhea" id="RHEA:67604"/>
        <dbReference type="ChEBI" id="CHEBI:15377"/>
        <dbReference type="ChEBI" id="CHEBI:15378"/>
        <dbReference type="ChEBI" id="CHEBI:33019"/>
        <dbReference type="ChEBI" id="CHEBI:169976"/>
        <dbReference type="ChEBI" id="CHEBI:172872"/>
    </reaction>
    <physiologicalReaction direction="left-to-right" evidence="20">
        <dbReference type="Rhea" id="RHEA:67605"/>
    </physiologicalReaction>
</comment>
<evidence type="ECO:0000256" key="13">
    <source>
        <dbReference type="ARBA" id="ARBA00029673"/>
    </source>
</evidence>
<evidence type="ECO:0000256" key="17">
    <source>
        <dbReference type="ARBA" id="ARBA00032071"/>
    </source>
</evidence>
<dbReference type="InterPro" id="IPR015797">
    <property type="entry name" value="NUDIX_hydrolase-like_dom_sf"/>
</dbReference>
<dbReference type="Proteomes" id="UP001597453">
    <property type="component" value="Unassembled WGS sequence"/>
</dbReference>
<evidence type="ECO:0000256" key="15">
    <source>
        <dbReference type="ARBA" id="ARBA00030682"/>
    </source>
</evidence>
<evidence type="ECO:0000256" key="2">
    <source>
        <dbReference type="ARBA" id="ARBA00005582"/>
    </source>
</evidence>
<feature type="region of interest" description="Disordered" evidence="22">
    <location>
        <begin position="155"/>
        <end position="175"/>
    </location>
</feature>
<evidence type="ECO:0000256" key="19">
    <source>
        <dbReference type="ARBA" id="ARBA00048894"/>
    </source>
</evidence>
<comment type="catalytic activity">
    <reaction evidence="9">
        <text>8-oxo-dGTP + H2O = 8-oxo-dGMP + diphosphate + H(+)</text>
        <dbReference type="Rhea" id="RHEA:31575"/>
        <dbReference type="ChEBI" id="CHEBI:15377"/>
        <dbReference type="ChEBI" id="CHEBI:15378"/>
        <dbReference type="ChEBI" id="CHEBI:33019"/>
        <dbReference type="ChEBI" id="CHEBI:63224"/>
        <dbReference type="ChEBI" id="CHEBI:77896"/>
    </reaction>
    <physiologicalReaction direction="left-to-right" evidence="9">
        <dbReference type="Rhea" id="RHEA:31576"/>
    </physiologicalReaction>
</comment>
<evidence type="ECO:0000256" key="12">
    <source>
        <dbReference type="ARBA" id="ARBA00026218"/>
    </source>
</evidence>
<keyword evidence="25" id="KW-1185">Reference proteome</keyword>
<dbReference type="EC" id="3.6.1.56" evidence="11"/>
<dbReference type="InterPro" id="IPR003563">
    <property type="entry name" value="8ODP"/>
</dbReference>
<dbReference type="InterPro" id="IPR020084">
    <property type="entry name" value="NUDIX_hydrolase_CS"/>
</dbReference>
<dbReference type="EMBL" id="JBHUNF010000004">
    <property type="protein sequence ID" value="MFD2675133.1"/>
    <property type="molecule type" value="Genomic_DNA"/>
</dbReference>
<evidence type="ECO:0000313" key="25">
    <source>
        <dbReference type="Proteomes" id="UP001597453"/>
    </source>
</evidence>
<evidence type="ECO:0000259" key="23">
    <source>
        <dbReference type="PROSITE" id="PS51462"/>
    </source>
</evidence>
<gene>
    <name evidence="24" type="ORF">ACFSUQ_07490</name>
</gene>
<dbReference type="SUPFAM" id="SSF55811">
    <property type="entry name" value="Nudix"/>
    <property type="match status" value="1"/>
</dbReference>
<evidence type="ECO:0000313" key="24">
    <source>
        <dbReference type="EMBL" id="MFD2675133.1"/>
    </source>
</evidence>
<evidence type="ECO:0000256" key="1">
    <source>
        <dbReference type="ARBA" id="ARBA00001946"/>
    </source>
</evidence>
<evidence type="ECO:0000256" key="9">
    <source>
        <dbReference type="ARBA" id="ARBA00024486"/>
    </source>
</evidence>
<evidence type="ECO:0000256" key="22">
    <source>
        <dbReference type="SAM" id="MobiDB-lite"/>
    </source>
</evidence>
<dbReference type="RefSeq" id="WP_066057457.1">
    <property type="nucleotide sequence ID" value="NZ_JBHUNF010000004.1"/>
</dbReference>
<dbReference type="InterPro" id="IPR000086">
    <property type="entry name" value="NUDIX_hydrolase_dom"/>
</dbReference>
<evidence type="ECO:0000256" key="14">
    <source>
        <dbReference type="ARBA" id="ARBA00030634"/>
    </source>
</evidence>
<comment type="catalytic activity">
    <reaction evidence="19">
        <text>O(6)-methyl-dGTP + H2O = O(6)-methyl-dGMP + diphosphate + H(+)</text>
        <dbReference type="Rhea" id="RHEA:67600"/>
        <dbReference type="ChEBI" id="CHEBI:15377"/>
        <dbReference type="ChEBI" id="CHEBI:15378"/>
        <dbReference type="ChEBI" id="CHEBI:33019"/>
        <dbReference type="ChEBI" id="CHEBI:169974"/>
        <dbReference type="ChEBI" id="CHEBI:169975"/>
    </reaction>
    <physiologicalReaction direction="left-to-right" evidence="19">
        <dbReference type="Rhea" id="RHEA:67601"/>
    </physiologicalReaction>
</comment>
<feature type="domain" description="Nudix hydrolase" evidence="23">
    <location>
        <begin position="2"/>
        <end position="135"/>
    </location>
</feature>
<dbReference type="CDD" id="cd03427">
    <property type="entry name" value="NUDIX_MTH1_Nudt1"/>
    <property type="match status" value="1"/>
</dbReference>
<name>A0ABW5RJ86_9MICO</name>
<evidence type="ECO:0000256" key="5">
    <source>
        <dbReference type="ARBA" id="ARBA00022801"/>
    </source>
</evidence>
<evidence type="ECO:0000256" key="6">
    <source>
        <dbReference type="ARBA" id="ARBA00022842"/>
    </source>
</evidence>
<evidence type="ECO:0000256" key="21">
    <source>
        <dbReference type="ARBA" id="ARBA00053094"/>
    </source>
</evidence>
<evidence type="ECO:0000256" key="11">
    <source>
        <dbReference type="ARBA" id="ARBA00026103"/>
    </source>
</evidence>
<dbReference type="PROSITE" id="PS00893">
    <property type="entry name" value="NUDIX_BOX"/>
    <property type="match status" value="1"/>
</dbReference>
<comment type="catalytic activity">
    <reaction evidence="7">
        <text>8-oxo-dATP + H2O = 8-oxo-dAMP + diphosphate + H(+)</text>
        <dbReference type="Rhea" id="RHEA:65396"/>
        <dbReference type="ChEBI" id="CHEBI:15377"/>
        <dbReference type="ChEBI" id="CHEBI:15378"/>
        <dbReference type="ChEBI" id="CHEBI:33019"/>
        <dbReference type="ChEBI" id="CHEBI:71361"/>
        <dbReference type="ChEBI" id="CHEBI:172871"/>
    </reaction>
    <physiologicalReaction direction="left-to-right" evidence="7">
        <dbReference type="Rhea" id="RHEA:65397"/>
    </physiologicalReaction>
</comment>
<accession>A0ABW5RJ86</accession>
<dbReference type="Gene3D" id="3.90.79.10">
    <property type="entry name" value="Nucleoside Triphosphate Pyrophosphohydrolase"/>
    <property type="match status" value="1"/>
</dbReference>
<evidence type="ECO:0000256" key="16">
    <source>
        <dbReference type="ARBA" id="ARBA00031927"/>
    </source>
</evidence>
<evidence type="ECO:0000256" key="7">
    <source>
        <dbReference type="ARBA" id="ARBA00024448"/>
    </source>
</evidence>
<organism evidence="24 25">
    <name type="scientific">Gulosibacter bifidus</name>
    <dbReference type="NCBI Taxonomy" id="272239"/>
    <lineage>
        <taxon>Bacteria</taxon>
        <taxon>Bacillati</taxon>
        <taxon>Actinomycetota</taxon>
        <taxon>Actinomycetes</taxon>
        <taxon>Micrococcales</taxon>
        <taxon>Microbacteriaceae</taxon>
        <taxon>Gulosibacter</taxon>
    </lineage>
</organism>
<comment type="subunit">
    <text evidence="3">Monomer.</text>
</comment>
<evidence type="ECO:0000256" key="8">
    <source>
        <dbReference type="ARBA" id="ARBA00024459"/>
    </source>
</evidence>
<dbReference type="PANTHER" id="PTHR43758:SF2">
    <property type="entry name" value="OXIDIZED PURINE NUCLEOSIDE TRIPHOSPHATE HYDROLASE"/>
    <property type="match status" value="1"/>
</dbReference>